<feature type="signal peptide" evidence="1">
    <location>
        <begin position="1"/>
        <end position="25"/>
    </location>
</feature>
<keyword evidence="1" id="KW-0732">Signal</keyword>
<dbReference type="STRING" id="1125411.W908_03400"/>
<dbReference type="KEGG" id="tsn:W908_03400"/>
<gene>
    <name evidence="2" type="ORF">W908_03400</name>
</gene>
<protein>
    <recommendedName>
        <fullName evidence="4">DUF2141 domain-containing protein</fullName>
    </recommendedName>
</protein>
<feature type="chain" id="PRO_5005797510" description="DUF2141 domain-containing protein" evidence="1">
    <location>
        <begin position="26"/>
        <end position="144"/>
    </location>
</feature>
<dbReference type="RefSeq" id="WP_053819928.1">
    <property type="nucleotide sequence ID" value="NZ_CP006911.1"/>
</dbReference>
<accession>A0A0M4LCZ8</accession>
<evidence type="ECO:0000256" key="1">
    <source>
        <dbReference type="SAM" id="SignalP"/>
    </source>
</evidence>
<dbReference type="PATRIC" id="fig|1125411.7.peg.664"/>
<keyword evidence="3" id="KW-1185">Reference proteome</keyword>
<evidence type="ECO:0000313" key="2">
    <source>
        <dbReference type="EMBL" id="ALE01707.1"/>
    </source>
</evidence>
<evidence type="ECO:0000313" key="3">
    <source>
        <dbReference type="Proteomes" id="UP000068905"/>
    </source>
</evidence>
<sequence>MKLKSILLTIFLSLFLLSFFSIAKADDHLHTVSGSVTGCSSKHAVHVLVYEESGFKGMNHSQESIYNPEKGSDCNISFSMQVPSGPYALASFEDKNGNGELDFFFFIPKEPAGFYQFSGMGAPKFDKMKVDVNSDIDNIEIVLP</sequence>
<reference evidence="2 3" key="1">
    <citation type="journal article" date="2015" name="Genome Announc.">
        <title>Genome Sequence of 'Candidatus Thioglobus singularis' Strain PS1, a Mixotroph from the SUP05 Clade of Marine Gammaproteobacteria.</title>
        <authorList>
            <person name="Marshall K.T."/>
            <person name="Morris R.M."/>
        </authorList>
    </citation>
    <scope>NUCLEOTIDE SEQUENCE [LARGE SCALE GENOMIC DNA]</scope>
    <source>
        <strain evidence="2 3">PS1</strain>
    </source>
</reference>
<proteinExistence type="predicted"/>
<dbReference type="OrthoDB" id="9788332at2"/>
<evidence type="ECO:0008006" key="4">
    <source>
        <dbReference type="Google" id="ProtNLM"/>
    </source>
</evidence>
<dbReference type="Proteomes" id="UP000068905">
    <property type="component" value="Chromosome"/>
</dbReference>
<dbReference type="Pfam" id="PF09912">
    <property type="entry name" value="DUF2141"/>
    <property type="match status" value="1"/>
</dbReference>
<dbReference type="InterPro" id="IPR018673">
    <property type="entry name" value="DUF2141"/>
</dbReference>
<dbReference type="EMBL" id="CP006911">
    <property type="protein sequence ID" value="ALE01707.1"/>
    <property type="molecule type" value="Genomic_DNA"/>
</dbReference>
<organism evidence="2 3">
    <name type="scientific">Candidatus Pseudothioglobus singularis PS1</name>
    <dbReference type="NCBI Taxonomy" id="1125411"/>
    <lineage>
        <taxon>Bacteria</taxon>
        <taxon>Pseudomonadati</taxon>
        <taxon>Pseudomonadota</taxon>
        <taxon>Gammaproteobacteria</taxon>
        <taxon>Candidatus Pseudothioglobaceae</taxon>
        <taxon>Candidatus Pseudothioglobus</taxon>
    </lineage>
</organism>
<name>A0A0M4LCZ8_9GAMM</name>
<dbReference type="AlphaFoldDB" id="A0A0M4LCZ8"/>